<evidence type="ECO:0000256" key="5">
    <source>
        <dbReference type="ARBA" id="ARBA00022679"/>
    </source>
</evidence>
<dbReference type="InterPro" id="IPR025669">
    <property type="entry name" value="AAA_dom"/>
</dbReference>
<dbReference type="NCBIfam" id="TIGR01007">
    <property type="entry name" value="eps_fam"/>
    <property type="match status" value="1"/>
</dbReference>
<evidence type="ECO:0000256" key="7">
    <source>
        <dbReference type="ARBA" id="ARBA00022777"/>
    </source>
</evidence>
<dbReference type="InterPro" id="IPR050445">
    <property type="entry name" value="Bact_polysacc_biosynth/exp"/>
</dbReference>
<feature type="domain" description="AAA" evidence="14">
    <location>
        <begin position="65"/>
        <end position="195"/>
    </location>
</feature>
<evidence type="ECO:0000256" key="13">
    <source>
        <dbReference type="ARBA" id="ARBA00051245"/>
    </source>
</evidence>
<keyword evidence="5 15" id="KW-0808">Transferase</keyword>
<gene>
    <name evidence="15" type="ORF">GIY11_01940</name>
</gene>
<accession>A0A844BRT2</accession>
<keyword evidence="7 15" id="KW-0418">Kinase</keyword>
<dbReference type="EMBL" id="WJQR01000002">
    <property type="protein sequence ID" value="MRI80792.1"/>
    <property type="molecule type" value="Genomic_DNA"/>
</dbReference>
<dbReference type="PANTHER" id="PTHR32309">
    <property type="entry name" value="TYROSINE-PROTEIN KINASE"/>
    <property type="match status" value="1"/>
</dbReference>
<evidence type="ECO:0000313" key="15">
    <source>
        <dbReference type="EMBL" id="MRI80792.1"/>
    </source>
</evidence>
<comment type="caution">
    <text evidence="15">The sequence shown here is derived from an EMBL/GenBank/DDBJ whole genome shotgun (WGS) entry which is preliminary data.</text>
</comment>
<evidence type="ECO:0000256" key="6">
    <source>
        <dbReference type="ARBA" id="ARBA00022741"/>
    </source>
</evidence>
<dbReference type="UniPathway" id="UPA00934"/>
<organism evidence="15 16">
    <name type="scientific">Fundicoccus ignavus</name>
    <dbReference type="NCBI Taxonomy" id="2664442"/>
    <lineage>
        <taxon>Bacteria</taxon>
        <taxon>Bacillati</taxon>
        <taxon>Bacillota</taxon>
        <taxon>Bacilli</taxon>
        <taxon>Lactobacillales</taxon>
        <taxon>Aerococcaceae</taxon>
        <taxon>Fundicoccus</taxon>
    </lineage>
</organism>
<dbReference type="CDD" id="cd05387">
    <property type="entry name" value="BY-kinase"/>
    <property type="match status" value="1"/>
</dbReference>
<proteinExistence type="inferred from homology"/>
<keyword evidence="10" id="KW-0829">Tyrosine-protein kinase</keyword>
<evidence type="ECO:0000259" key="14">
    <source>
        <dbReference type="Pfam" id="PF13614"/>
    </source>
</evidence>
<sequence>MFNRRNKLTKKLQKGQLKGGSLISFSSPKSIVAEQFRSIRTNIEFSQLDKNIKSLLVSSSIPAEGKSTVSANLAYVMGQNEKRVLIVDADLRKPNVHRTFKMNNEVGLTTLLANSHLDYRLIIQESRELGLYLLPSGPIPPNPSELLNSERMTRLMKELQQDFDYIIYDAPPINAVTDPQILSAKVDGVILVVREGYSRKEEVRTAKKILDKAKANIIGYVLNSRMASEFSGYYGYKEE</sequence>
<evidence type="ECO:0000256" key="8">
    <source>
        <dbReference type="ARBA" id="ARBA00022840"/>
    </source>
</evidence>
<reference evidence="15 16" key="1">
    <citation type="submission" date="2019-11" db="EMBL/GenBank/DDBJ databases">
        <title>Characterisation of Fundicoccus ignavus gen. nov. sp. nov., a novel genus of the family Aerococcaceae isolated from bulk tank milk.</title>
        <authorList>
            <person name="Siebert A."/>
            <person name="Huptas C."/>
            <person name="Wenning M."/>
            <person name="Scherer S."/>
            <person name="Doll E.V."/>
        </authorList>
    </citation>
    <scope>NUCLEOTIDE SEQUENCE [LARGE SCALE GENOMIC DNA]</scope>
    <source>
        <strain evidence="15 16">DSM 109653</strain>
    </source>
</reference>
<comment type="catalytic activity">
    <reaction evidence="13">
        <text>L-tyrosyl-[protein] + ATP = O-phospho-L-tyrosyl-[protein] + ADP + H(+)</text>
        <dbReference type="Rhea" id="RHEA:10596"/>
        <dbReference type="Rhea" id="RHEA-COMP:10136"/>
        <dbReference type="Rhea" id="RHEA-COMP:20101"/>
        <dbReference type="ChEBI" id="CHEBI:15378"/>
        <dbReference type="ChEBI" id="CHEBI:30616"/>
        <dbReference type="ChEBI" id="CHEBI:46858"/>
        <dbReference type="ChEBI" id="CHEBI:61978"/>
        <dbReference type="ChEBI" id="CHEBI:456216"/>
        <dbReference type="EC" id="2.7.10.2"/>
    </reaction>
</comment>
<evidence type="ECO:0000256" key="10">
    <source>
        <dbReference type="ARBA" id="ARBA00023137"/>
    </source>
</evidence>
<dbReference type="EC" id="2.7.10.2" evidence="3"/>
<dbReference type="RefSeq" id="WP_153861275.1">
    <property type="nucleotide sequence ID" value="NZ_WJQR01000002.1"/>
</dbReference>
<dbReference type="InterPro" id="IPR005702">
    <property type="entry name" value="Wzc-like_C"/>
</dbReference>
<evidence type="ECO:0000256" key="9">
    <source>
        <dbReference type="ARBA" id="ARBA00022903"/>
    </source>
</evidence>
<dbReference type="SUPFAM" id="SSF52540">
    <property type="entry name" value="P-loop containing nucleoside triphosphate hydrolases"/>
    <property type="match status" value="1"/>
</dbReference>
<dbReference type="GO" id="GO:0004715">
    <property type="term" value="F:non-membrane spanning protein tyrosine kinase activity"/>
    <property type="evidence" value="ECO:0007669"/>
    <property type="project" value="UniProtKB-EC"/>
</dbReference>
<keyword evidence="9" id="KW-0972">Capsule biogenesis/degradation</keyword>
<dbReference type="AlphaFoldDB" id="A0A844BRT2"/>
<dbReference type="GO" id="GO:0005524">
    <property type="term" value="F:ATP binding"/>
    <property type="evidence" value="ECO:0007669"/>
    <property type="project" value="UniProtKB-KW"/>
</dbReference>
<dbReference type="InterPro" id="IPR027417">
    <property type="entry name" value="P-loop_NTPase"/>
</dbReference>
<protein>
    <recommendedName>
        <fullName evidence="4">Tyrosine-protein kinase CpsD</fullName>
        <ecNumber evidence="3">2.7.10.2</ecNumber>
    </recommendedName>
</protein>
<dbReference type="Gene3D" id="3.40.50.300">
    <property type="entry name" value="P-loop containing nucleotide triphosphate hydrolases"/>
    <property type="match status" value="1"/>
</dbReference>
<dbReference type="Proteomes" id="UP000469870">
    <property type="component" value="Unassembled WGS sequence"/>
</dbReference>
<evidence type="ECO:0000256" key="2">
    <source>
        <dbReference type="ARBA" id="ARBA00007316"/>
    </source>
</evidence>
<dbReference type="PANTHER" id="PTHR32309:SF13">
    <property type="entry name" value="FERRIC ENTEROBACTIN TRANSPORT PROTEIN FEPE"/>
    <property type="match status" value="1"/>
</dbReference>
<keyword evidence="6" id="KW-0547">Nucleotide-binding</keyword>
<comment type="similarity">
    <text evidence="2">Belongs to the CpsD/CapB family.</text>
</comment>
<dbReference type="GO" id="GO:0045227">
    <property type="term" value="P:capsule polysaccharide biosynthetic process"/>
    <property type="evidence" value="ECO:0007669"/>
    <property type="project" value="UniProtKB-UniPathway"/>
</dbReference>
<comment type="pathway">
    <text evidence="1">Capsule biogenesis; capsule polysaccharide biosynthesis.</text>
</comment>
<keyword evidence="8" id="KW-0067">ATP-binding</keyword>
<evidence type="ECO:0000256" key="3">
    <source>
        <dbReference type="ARBA" id="ARBA00011903"/>
    </source>
</evidence>
<comment type="function">
    <text evidence="12">Involved in the regulation of capsular polysaccharide biosynthesis. Autophosphorylation of CpsD attenuates its activity and reduces the level of encapsulation. May be part of a complex that directs the coordinated polymerization and export to the cell surface of the capsular polysaccharide.</text>
</comment>
<evidence type="ECO:0000256" key="1">
    <source>
        <dbReference type="ARBA" id="ARBA00005132"/>
    </source>
</evidence>
<evidence type="ECO:0000313" key="16">
    <source>
        <dbReference type="Proteomes" id="UP000469870"/>
    </source>
</evidence>
<keyword evidence="11" id="KW-0270">Exopolysaccharide synthesis</keyword>
<dbReference type="Pfam" id="PF13614">
    <property type="entry name" value="AAA_31"/>
    <property type="match status" value="1"/>
</dbReference>
<dbReference type="FunFam" id="3.40.50.300:FF:000527">
    <property type="entry name" value="Tyrosine-protein kinase etk"/>
    <property type="match status" value="1"/>
</dbReference>
<dbReference type="GO" id="GO:0042802">
    <property type="term" value="F:identical protein binding"/>
    <property type="evidence" value="ECO:0007669"/>
    <property type="project" value="UniProtKB-ARBA"/>
</dbReference>
<dbReference type="GO" id="GO:0005886">
    <property type="term" value="C:plasma membrane"/>
    <property type="evidence" value="ECO:0007669"/>
    <property type="project" value="UniProtKB-ARBA"/>
</dbReference>
<name>A0A844BRT2_9LACT</name>
<evidence type="ECO:0000256" key="12">
    <source>
        <dbReference type="ARBA" id="ARBA00024964"/>
    </source>
</evidence>
<evidence type="ECO:0000256" key="4">
    <source>
        <dbReference type="ARBA" id="ARBA00019200"/>
    </source>
</evidence>
<evidence type="ECO:0000256" key="11">
    <source>
        <dbReference type="ARBA" id="ARBA00023169"/>
    </source>
</evidence>